<dbReference type="EC" id="3.1.3.18" evidence="4"/>
<gene>
    <name evidence="5" type="ORF">H5985_04200</name>
</gene>
<evidence type="ECO:0000256" key="3">
    <source>
        <dbReference type="ARBA" id="ARBA00006171"/>
    </source>
</evidence>
<dbReference type="GO" id="GO:0016787">
    <property type="term" value="F:hydrolase activity"/>
    <property type="evidence" value="ECO:0007669"/>
    <property type="project" value="UniProtKB-KW"/>
</dbReference>
<organism evidence="5 6">
    <name type="scientific">Parasutterella secunda</name>
    <dbReference type="NCBI Taxonomy" id="626947"/>
    <lineage>
        <taxon>Bacteria</taxon>
        <taxon>Pseudomonadati</taxon>
        <taxon>Pseudomonadota</taxon>
        <taxon>Betaproteobacteria</taxon>
        <taxon>Burkholderiales</taxon>
        <taxon>Sutterellaceae</taxon>
        <taxon>Parasutterella</taxon>
    </lineage>
</organism>
<dbReference type="Pfam" id="PF13419">
    <property type="entry name" value="HAD_2"/>
    <property type="match status" value="1"/>
</dbReference>
<dbReference type="SUPFAM" id="SSF56784">
    <property type="entry name" value="HAD-like"/>
    <property type="match status" value="1"/>
</dbReference>
<dbReference type="Gene3D" id="3.40.50.1000">
    <property type="entry name" value="HAD superfamily/HAD-like"/>
    <property type="match status" value="1"/>
</dbReference>
<name>A0ABS2GSW7_9BURK</name>
<dbReference type="EMBL" id="JACJKX010000006">
    <property type="protein sequence ID" value="MBM6928469.1"/>
    <property type="molecule type" value="Genomic_DNA"/>
</dbReference>
<protein>
    <recommendedName>
        <fullName evidence="4">phosphoglycolate phosphatase</fullName>
        <ecNumber evidence="4">3.1.3.18</ecNumber>
    </recommendedName>
</protein>
<comment type="caution">
    <text evidence="5">The sequence shown here is derived from an EMBL/GenBank/DDBJ whole genome shotgun (WGS) entry which is preliminary data.</text>
</comment>
<keyword evidence="6" id="KW-1185">Reference proteome</keyword>
<dbReference type="Gene3D" id="1.10.150.240">
    <property type="entry name" value="Putative phosphatase, domain 2"/>
    <property type="match status" value="1"/>
</dbReference>
<evidence type="ECO:0000256" key="4">
    <source>
        <dbReference type="ARBA" id="ARBA00013078"/>
    </source>
</evidence>
<reference evidence="5 6" key="1">
    <citation type="journal article" date="2021" name="Sci. Rep.">
        <title>The distribution of antibiotic resistance genes in chicken gut microbiota commensals.</title>
        <authorList>
            <person name="Juricova H."/>
            <person name="Matiasovicova J."/>
            <person name="Kubasova T."/>
            <person name="Cejkova D."/>
            <person name="Rychlik I."/>
        </authorList>
    </citation>
    <scope>NUCLEOTIDE SEQUENCE [LARGE SCALE GENOMIC DNA]</scope>
    <source>
        <strain evidence="5 6">An562</strain>
    </source>
</reference>
<dbReference type="NCBIfam" id="TIGR01662">
    <property type="entry name" value="HAD-SF-IIIA"/>
    <property type="match status" value="1"/>
</dbReference>
<dbReference type="InterPro" id="IPR006549">
    <property type="entry name" value="HAD-SF_hydro_IIIA"/>
</dbReference>
<dbReference type="SFLD" id="SFLDS00003">
    <property type="entry name" value="Haloacid_Dehalogenase"/>
    <property type="match status" value="1"/>
</dbReference>
<dbReference type="InterPro" id="IPR006439">
    <property type="entry name" value="HAD-SF_hydro_IA"/>
</dbReference>
<dbReference type="InterPro" id="IPR036412">
    <property type="entry name" value="HAD-like_sf"/>
</dbReference>
<dbReference type="PANTHER" id="PTHR43434">
    <property type="entry name" value="PHOSPHOGLYCOLATE PHOSPHATASE"/>
    <property type="match status" value="1"/>
</dbReference>
<evidence type="ECO:0000313" key="6">
    <source>
        <dbReference type="Proteomes" id="UP000777002"/>
    </source>
</evidence>
<dbReference type="PRINTS" id="PR00413">
    <property type="entry name" value="HADHALOGNASE"/>
</dbReference>
<evidence type="ECO:0000313" key="5">
    <source>
        <dbReference type="EMBL" id="MBM6928469.1"/>
    </source>
</evidence>
<dbReference type="NCBIfam" id="TIGR01549">
    <property type="entry name" value="HAD-SF-IA-v1"/>
    <property type="match status" value="1"/>
</dbReference>
<sequence>MAKALLFDLDGTLLDSVDDLTVAINRTLASRQLPPITRSDVCLFIGKGARVLVARALEKVLGQQPDESLIDEVLPRYLKEMKLAEGTRTKQLPGVPSALQRLQKHGYKMAIVTNKPAAIARRLVAQFHLIGYFETIVGAGDTPNVKPHPQMLAEAAHRMGLSLQSCVMIGDSMNDSLAAKNAGIPALLLKTGYNEGIAIDEWAKANAPSDLVFDTMIELSDFLIATERRN</sequence>
<dbReference type="RefSeq" id="WP_205050066.1">
    <property type="nucleotide sequence ID" value="NZ_JACJKX010000006.1"/>
</dbReference>
<evidence type="ECO:0000256" key="1">
    <source>
        <dbReference type="ARBA" id="ARBA00000830"/>
    </source>
</evidence>
<dbReference type="InterPro" id="IPR023198">
    <property type="entry name" value="PGP-like_dom2"/>
</dbReference>
<dbReference type="NCBIfam" id="TIGR01509">
    <property type="entry name" value="HAD-SF-IA-v3"/>
    <property type="match status" value="1"/>
</dbReference>
<comment type="similarity">
    <text evidence="3">Belongs to the HAD-like hydrolase superfamily. CbbY/CbbZ/Gph/YieH family.</text>
</comment>
<accession>A0ABS2GSW7</accession>
<comment type="catalytic activity">
    <reaction evidence="1">
        <text>2-phosphoglycolate + H2O = glycolate + phosphate</text>
        <dbReference type="Rhea" id="RHEA:14369"/>
        <dbReference type="ChEBI" id="CHEBI:15377"/>
        <dbReference type="ChEBI" id="CHEBI:29805"/>
        <dbReference type="ChEBI" id="CHEBI:43474"/>
        <dbReference type="ChEBI" id="CHEBI:58033"/>
        <dbReference type="EC" id="3.1.3.18"/>
    </reaction>
</comment>
<keyword evidence="5" id="KW-0378">Hydrolase</keyword>
<dbReference type="SFLD" id="SFLDG01129">
    <property type="entry name" value="C1.5:_HAD__Beta-PGM__Phosphata"/>
    <property type="match status" value="1"/>
</dbReference>
<dbReference type="SFLD" id="SFLDG01135">
    <property type="entry name" value="C1.5.6:_HAD__Beta-PGM__Phospha"/>
    <property type="match status" value="1"/>
</dbReference>
<dbReference type="InterPro" id="IPR023214">
    <property type="entry name" value="HAD_sf"/>
</dbReference>
<evidence type="ECO:0000256" key="2">
    <source>
        <dbReference type="ARBA" id="ARBA00004818"/>
    </source>
</evidence>
<comment type="pathway">
    <text evidence="2">Organic acid metabolism; glycolate biosynthesis; glycolate from 2-phosphoglycolate: step 1/1.</text>
</comment>
<dbReference type="Proteomes" id="UP000777002">
    <property type="component" value="Unassembled WGS sequence"/>
</dbReference>
<dbReference type="PANTHER" id="PTHR43434:SF1">
    <property type="entry name" value="PHOSPHOGLYCOLATE PHOSPHATASE"/>
    <property type="match status" value="1"/>
</dbReference>
<dbReference type="InterPro" id="IPR041492">
    <property type="entry name" value="HAD_2"/>
</dbReference>
<proteinExistence type="inferred from homology"/>
<dbReference type="InterPro" id="IPR050155">
    <property type="entry name" value="HAD-like_hydrolase_sf"/>
</dbReference>